<proteinExistence type="inferred from homology"/>
<keyword evidence="8" id="KW-1185">Reference proteome</keyword>
<comment type="subcellular location">
    <subcellularLocation>
        <location evidence="1">Endomembrane system</location>
    </subcellularLocation>
</comment>
<dbReference type="InterPro" id="IPR007383">
    <property type="entry name" value="DUF445"/>
</dbReference>
<name>A0ABS6JQA5_9BACI</name>
<dbReference type="PANTHER" id="PTHR35791:SF1">
    <property type="entry name" value="UPF0754 MEMBRANE PROTEIN YHEB"/>
    <property type="match status" value="1"/>
</dbReference>
<organism evidence="7 8">
    <name type="scientific">Evansella alkalicola</name>
    <dbReference type="NCBI Taxonomy" id="745819"/>
    <lineage>
        <taxon>Bacteria</taxon>
        <taxon>Bacillati</taxon>
        <taxon>Bacillota</taxon>
        <taxon>Bacilli</taxon>
        <taxon>Bacillales</taxon>
        <taxon>Bacillaceae</taxon>
        <taxon>Evansella</taxon>
    </lineage>
</organism>
<evidence type="ECO:0000313" key="8">
    <source>
        <dbReference type="Proteomes" id="UP000790580"/>
    </source>
</evidence>
<evidence type="ECO:0000256" key="1">
    <source>
        <dbReference type="ARBA" id="ARBA00004308"/>
    </source>
</evidence>
<keyword evidence="5 6" id="KW-0472">Membrane</keyword>
<dbReference type="Proteomes" id="UP000790580">
    <property type="component" value="Unassembled WGS sequence"/>
</dbReference>
<evidence type="ECO:0000256" key="5">
    <source>
        <dbReference type="ARBA" id="ARBA00023136"/>
    </source>
</evidence>
<protein>
    <submittedName>
        <fullName evidence="7">DUF445 family protein</fullName>
    </submittedName>
</protein>
<dbReference type="RefSeq" id="WP_140354939.1">
    <property type="nucleotide sequence ID" value="NZ_JAHQCR010000021.1"/>
</dbReference>
<keyword evidence="3 6" id="KW-0812">Transmembrane</keyword>
<evidence type="ECO:0000256" key="6">
    <source>
        <dbReference type="SAM" id="Phobius"/>
    </source>
</evidence>
<comment type="caution">
    <text evidence="7">The sequence shown here is derived from an EMBL/GenBank/DDBJ whole genome shotgun (WGS) entry which is preliminary data.</text>
</comment>
<gene>
    <name evidence="7" type="ORF">KS407_04675</name>
</gene>
<evidence type="ECO:0000256" key="4">
    <source>
        <dbReference type="ARBA" id="ARBA00022989"/>
    </source>
</evidence>
<evidence type="ECO:0000256" key="2">
    <source>
        <dbReference type="ARBA" id="ARBA00008053"/>
    </source>
</evidence>
<dbReference type="PANTHER" id="PTHR35791">
    <property type="entry name" value="UPF0754 MEMBRANE PROTEIN YHEB"/>
    <property type="match status" value="1"/>
</dbReference>
<evidence type="ECO:0000256" key="3">
    <source>
        <dbReference type="ARBA" id="ARBA00022692"/>
    </source>
</evidence>
<reference evidence="7 8" key="1">
    <citation type="submission" date="2021-06" db="EMBL/GenBank/DDBJ databases">
        <title>Bacillus sp. RD4P76, an endophyte from a halophyte.</title>
        <authorList>
            <person name="Sun J.-Q."/>
        </authorList>
    </citation>
    <scope>NUCLEOTIDE SEQUENCE [LARGE SCALE GENOMIC DNA]</scope>
    <source>
        <strain evidence="7 8">JCM 17098</strain>
    </source>
</reference>
<sequence>MDIVSYEETVIDVQTNGEKVVNMEFHIGWLILLTIIGAILGGGTNIIAIHMLFRPHRAMYIGSYQIPFTPGLIPKRRNELAVQLGKLVEEHLVTPEGIQKRINQGPFMNDLETKIQQLLHDFLHQELSFDEWLKTNTNRSWSVTTIKDAIRNGLYNKLNGIALRYQSKPLEEIIPPEWNSRLEEYIPRMTTTILDKVEVYVISDEGRGKIDEMISRFFETRGSVGGFLGRMVNRSSLTSIMIKELTKLLHEDKTKELLNDWLKREYHQYLKKSPDEILENIEVSNKVEKMVDLILSETPIIRDLERPMKEWAYQYEDIIITSIVPSFMSEVTKLLEKHLKNTIKRIGIRNIVEEQVNTFPLQRLETILILVAKRELKMIAILGALIGGLVGLFQGLLIMIVL</sequence>
<comment type="similarity">
    <text evidence="2">Belongs to the UPF0754 family.</text>
</comment>
<dbReference type="EMBL" id="JAHQCR010000021">
    <property type="protein sequence ID" value="MBU9720739.1"/>
    <property type="molecule type" value="Genomic_DNA"/>
</dbReference>
<feature type="transmembrane region" description="Helical" evidence="6">
    <location>
        <begin position="27"/>
        <end position="53"/>
    </location>
</feature>
<accession>A0ABS6JQA5</accession>
<dbReference type="Pfam" id="PF04286">
    <property type="entry name" value="DUF445"/>
    <property type="match status" value="1"/>
</dbReference>
<keyword evidence="4 6" id="KW-1133">Transmembrane helix</keyword>
<feature type="transmembrane region" description="Helical" evidence="6">
    <location>
        <begin position="379"/>
        <end position="401"/>
    </location>
</feature>
<evidence type="ECO:0000313" key="7">
    <source>
        <dbReference type="EMBL" id="MBU9720739.1"/>
    </source>
</evidence>